<dbReference type="AlphaFoldDB" id="A0A699JA53"/>
<comment type="caution">
    <text evidence="1">The sequence shown here is derived from an EMBL/GenBank/DDBJ whole genome shotgun (WGS) entry which is preliminary data.</text>
</comment>
<proteinExistence type="predicted"/>
<feature type="non-terminal residue" evidence="1">
    <location>
        <position position="162"/>
    </location>
</feature>
<organism evidence="1">
    <name type="scientific">Tanacetum cinerariifolium</name>
    <name type="common">Dalmatian daisy</name>
    <name type="synonym">Chrysanthemum cinerariifolium</name>
    <dbReference type="NCBI Taxonomy" id="118510"/>
    <lineage>
        <taxon>Eukaryota</taxon>
        <taxon>Viridiplantae</taxon>
        <taxon>Streptophyta</taxon>
        <taxon>Embryophyta</taxon>
        <taxon>Tracheophyta</taxon>
        <taxon>Spermatophyta</taxon>
        <taxon>Magnoliopsida</taxon>
        <taxon>eudicotyledons</taxon>
        <taxon>Gunneridae</taxon>
        <taxon>Pentapetalae</taxon>
        <taxon>asterids</taxon>
        <taxon>campanulids</taxon>
        <taxon>Asterales</taxon>
        <taxon>Asteraceae</taxon>
        <taxon>Asteroideae</taxon>
        <taxon>Anthemideae</taxon>
        <taxon>Anthemidinae</taxon>
        <taxon>Tanacetum</taxon>
    </lineage>
</organism>
<name>A0A699JA53_TANCI</name>
<dbReference type="EMBL" id="BKCJ010384684">
    <property type="protein sequence ID" value="GFA20096.1"/>
    <property type="molecule type" value="Genomic_DNA"/>
</dbReference>
<gene>
    <name evidence="1" type="ORF">Tci_592068</name>
</gene>
<accession>A0A699JA53</accession>
<reference evidence="1" key="1">
    <citation type="journal article" date="2019" name="Sci. Rep.">
        <title>Draft genome of Tanacetum cinerariifolium, the natural source of mosquito coil.</title>
        <authorList>
            <person name="Yamashiro T."/>
            <person name="Shiraishi A."/>
            <person name="Satake H."/>
            <person name="Nakayama K."/>
        </authorList>
    </citation>
    <scope>NUCLEOTIDE SEQUENCE</scope>
</reference>
<sequence>MISSYLCLISFNSPLQAPLPPRVQRHSWLRYQVEGFYEVDQRDKGTLADRLRMVYIGDEGHALFTSYAWRRLFEIRGSLFSLALGLHIAKEMEEDGFEAYWLGSTRDILDKRYLMDYWTEISFDKDFLRPAPSYIYIRNIVRRLCYKLISCSISGRGQTPEK</sequence>
<evidence type="ECO:0000313" key="1">
    <source>
        <dbReference type="EMBL" id="GFA20096.1"/>
    </source>
</evidence>
<protein>
    <submittedName>
        <fullName evidence="1">Uncharacterized protein</fullName>
    </submittedName>
</protein>